<comment type="caution">
    <text evidence="1">The sequence shown here is derived from an EMBL/GenBank/DDBJ whole genome shotgun (WGS) entry which is preliminary data.</text>
</comment>
<accession>A0ABQ4NM03</accession>
<proteinExistence type="predicted"/>
<evidence type="ECO:0000313" key="1">
    <source>
        <dbReference type="EMBL" id="GIT95432.1"/>
    </source>
</evidence>
<sequence>MCLTASYLAMFLTLMGPDQISAEPGRYIVHAETRDAHWVAAGDGEHWCTMAPQIDTMQRLASLRVE</sequence>
<keyword evidence="2" id="KW-1185">Reference proteome</keyword>
<dbReference type="EMBL" id="BPFH01000003">
    <property type="protein sequence ID" value="GIT95432.1"/>
    <property type="molecule type" value="Genomic_DNA"/>
</dbReference>
<gene>
    <name evidence="1" type="ORF">JANAI62_20550</name>
</gene>
<evidence type="ECO:0000313" key="2">
    <source>
        <dbReference type="Proteomes" id="UP000786693"/>
    </source>
</evidence>
<reference evidence="1 2" key="1">
    <citation type="submission" date="2021-05" db="EMBL/GenBank/DDBJ databases">
        <title>Bacteria Genome sequencing.</title>
        <authorList>
            <person name="Takabe Y."/>
            <person name="Nakajima Y."/>
            <person name="Suzuki S."/>
            <person name="Shiozaki T."/>
        </authorList>
    </citation>
    <scope>NUCLEOTIDE SEQUENCE [LARGE SCALE GENOMIC DNA]</scope>
    <source>
        <strain evidence="1 2">AI_62</strain>
    </source>
</reference>
<dbReference type="RefSeq" id="WP_220748923.1">
    <property type="nucleotide sequence ID" value="NZ_BPFH01000003.1"/>
</dbReference>
<name>A0ABQ4NM03_9RHOB</name>
<protein>
    <submittedName>
        <fullName evidence="1">Uncharacterized protein</fullName>
    </submittedName>
</protein>
<organism evidence="1 2">
    <name type="scientific">Jannaschia pagri</name>
    <dbReference type="NCBI Taxonomy" id="2829797"/>
    <lineage>
        <taxon>Bacteria</taxon>
        <taxon>Pseudomonadati</taxon>
        <taxon>Pseudomonadota</taxon>
        <taxon>Alphaproteobacteria</taxon>
        <taxon>Rhodobacterales</taxon>
        <taxon>Roseobacteraceae</taxon>
        <taxon>Jannaschia</taxon>
    </lineage>
</organism>
<dbReference type="Proteomes" id="UP000786693">
    <property type="component" value="Unassembled WGS sequence"/>
</dbReference>